<proteinExistence type="predicted"/>
<dbReference type="KEGG" id="kbs:EPA93_28275"/>
<protein>
    <submittedName>
        <fullName evidence="2">Uncharacterized protein</fullName>
    </submittedName>
</protein>
<sequence>MFDVRIKTLKAVWVGYGDIVNSLWFDFGNGYGSMMGGWAGKGDQHYEFRAPKDNYISRIHINGVSYFYGSADCIVIGYQYDPSDESIQQAIRRLYVHTPGERSFPDMAAQYATQLKITPENLIALAAEEGWEQERQQHWQTLREQVQRRKAEGSESGQGPSTSTETR</sequence>
<evidence type="ECO:0000313" key="3">
    <source>
        <dbReference type="Proteomes" id="UP000290365"/>
    </source>
</evidence>
<organism evidence="2 3">
    <name type="scientific">Ktedonosporobacter rubrisoli</name>
    <dbReference type="NCBI Taxonomy" id="2509675"/>
    <lineage>
        <taxon>Bacteria</taxon>
        <taxon>Bacillati</taxon>
        <taxon>Chloroflexota</taxon>
        <taxon>Ktedonobacteria</taxon>
        <taxon>Ktedonobacterales</taxon>
        <taxon>Ktedonosporobacteraceae</taxon>
        <taxon>Ktedonosporobacter</taxon>
    </lineage>
</organism>
<evidence type="ECO:0000313" key="2">
    <source>
        <dbReference type="EMBL" id="QBD79664.1"/>
    </source>
</evidence>
<accession>A0A4P6JVU7</accession>
<gene>
    <name evidence="2" type="ORF">EPA93_28275</name>
</gene>
<keyword evidence="3" id="KW-1185">Reference proteome</keyword>
<dbReference type="RefSeq" id="WP_129890730.1">
    <property type="nucleotide sequence ID" value="NZ_CP035758.1"/>
</dbReference>
<dbReference type="AlphaFoldDB" id="A0A4P6JVU7"/>
<name>A0A4P6JVU7_KTERU</name>
<reference evidence="2 3" key="1">
    <citation type="submission" date="2019-01" db="EMBL/GenBank/DDBJ databases">
        <title>Ktedonosporobacter rubrisoli SCAWS-G2.</title>
        <authorList>
            <person name="Huang Y."/>
            <person name="Yan B."/>
        </authorList>
    </citation>
    <scope>NUCLEOTIDE SEQUENCE [LARGE SCALE GENOMIC DNA]</scope>
    <source>
        <strain evidence="2 3">SCAWS-G2</strain>
    </source>
</reference>
<evidence type="ECO:0000256" key="1">
    <source>
        <dbReference type="SAM" id="MobiDB-lite"/>
    </source>
</evidence>
<feature type="region of interest" description="Disordered" evidence="1">
    <location>
        <begin position="134"/>
        <end position="167"/>
    </location>
</feature>
<dbReference type="Proteomes" id="UP000290365">
    <property type="component" value="Chromosome"/>
</dbReference>
<dbReference type="EMBL" id="CP035758">
    <property type="protein sequence ID" value="QBD79664.1"/>
    <property type="molecule type" value="Genomic_DNA"/>
</dbReference>
<feature type="compositionally biased region" description="Polar residues" evidence="1">
    <location>
        <begin position="155"/>
        <end position="167"/>
    </location>
</feature>